<dbReference type="SUPFAM" id="SSF52266">
    <property type="entry name" value="SGNH hydrolase"/>
    <property type="match status" value="1"/>
</dbReference>
<name>A0A5C5XQJ4_9BACT</name>
<dbReference type="Gene3D" id="2.60.120.260">
    <property type="entry name" value="Galactose-binding domain-like"/>
    <property type="match status" value="1"/>
</dbReference>
<dbReference type="Gene3D" id="1.10.760.10">
    <property type="entry name" value="Cytochrome c-like domain"/>
    <property type="match status" value="1"/>
</dbReference>
<evidence type="ECO:0000313" key="8">
    <source>
        <dbReference type="Proteomes" id="UP000318053"/>
    </source>
</evidence>
<dbReference type="InterPro" id="IPR036514">
    <property type="entry name" value="SGNH_hydro_sf"/>
</dbReference>
<dbReference type="SUPFAM" id="SSF50952">
    <property type="entry name" value="Soluble quinoprotein glucose dehydrogenase"/>
    <property type="match status" value="1"/>
</dbReference>
<feature type="domain" description="Cytochrome c" evidence="6">
    <location>
        <begin position="957"/>
        <end position="1091"/>
    </location>
</feature>
<dbReference type="PANTHER" id="PTHR33546">
    <property type="entry name" value="LARGE, MULTIFUNCTIONAL SECRETED PROTEIN-RELATED"/>
    <property type="match status" value="1"/>
</dbReference>
<gene>
    <name evidence="7" type="ORF">CA85_38060</name>
</gene>
<dbReference type="GO" id="GO:0020037">
    <property type="term" value="F:heme binding"/>
    <property type="evidence" value="ECO:0007669"/>
    <property type="project" value="InterPro"/>
</dbReference>
<keyword evidence="2 4" id="KW-0479">Metal-binding</keyword>
<dbReference type="Gene3D" id="3.40.50.1110">
    <property type="entry name" value="SGNH hydrolase"/>
    <property type="match status" value="1"/>
</dbReference>
<dbReference type="InterPro" id="IPR016024">
    <property type="entry name" value="ARM-type_fold"/>
</dbReference>
<keyword evidence="3 4" id="KW-0408">Iron</keyword>
<dbReference type="NCBIfam" id="TIGR02603">
    <property type="entry name" value="CxxCH_TIGR02603"/>
    <property type="match status" value="1"/>
</dbReference>
<dbReference type="SUPFAM" id="SSF48371">
    <property type="entry name" value="ARM repeat"/>
    <property type="match status" value="1"/>
</dbReference>
<dbReference type="InterPro" id="IPR011989">
    <property type="entry name" value="ARM-like"/>
</dbReference>
<dbReference type="GO" id="GO:0009055">
    <property type="term" value="F:electron transfer activity"/>
    <property type="evidence" value="ECO:0007669"/>
    <property type="project" value="InterPro"/>
</dbReference>
<dbReference type="InterPro" id="IPR000421">
    <property type="entry name" value="FA58C"/>
</dbReference>
<dbReference type="InterPro" id="IPR011042">
    <property type="entry name" value="6-blade_b-propeller_TolB-like"/>
</dbReference>
<dbReference type="PROSITE" id="PS51007">
    <property type="entry name" value="CYTC"/>
    <property type="match status" value="1"/>
</dbReference>
<evidence type="ECO:0000259" key="6">
    <source>
        <dbReference type="PROSITE" id="PS51007"/>
    </source>
</evidence>
<dbReference type="Gene3D" id="1.25.10.10">
    <property type="entry name" value="Leucine-rich Repeat Variant"/>
    <property type="match status" value="1"/>
</dbReference>
<dbReference type="Pfam" id="PF13472">
    <property type="entry name" value="Lipase_GDSL_2"/>
    <property type="match status" value="1"/>
</dbReference>
<dbReference type="InterPro" id="IPR013427">
    <property type="entry name" value="Haem-bd_dom_put"/>
</dbReference>
<dbReference type="NCBIfam" id="TIGR02604">
    <property type="entry name" value="Piru_Ver_Nterm"/>
    <property type="match status" value="1"/>
</dbReference>
<dbReference type="Proteomes" id="UP000318053">
    <property type="component" value="Unassembled WGS sequence"/>
</dbReference>
<dbReference type="Pfam" id="PF13646">
    <property type="entry name" value="HEAT_2"/>
    <property type="match status" value="1"/>
</dbReference>
<dbReference type="GO" id="GO:0016788">
    <property type="term" value="F:hydrolase activity, acting on ester bonds"/>
    <property type="evidence" value="ECO:0007669"/>
    <property type="project" value="UniProtKB-ARBA"/>
</dbReference>
<accession>A0A5C5XQJ4</accession>
<feature type="chain" id="PRO_5022682657" evidence="5">
    <location>
        <begin position="28"/>
        <end position="1263"/>
    </location>
</feature>
<dbReference type="InterPro" id="IPR011041">
    <property type="entry name" value="Quinoprot_gluc/sorb_DH_b-prop"/>
</dbReference>
<evidence type="ECO:0000256" key="5">
    <source>
        <dbReference type="SAM" id="SignalP"/>
    </source>
</evidence>
<organism evidence="7 8">
    <name type="scientific">Allorhodopirellula solitaria</name>
    <dbReference type="NCBI Taxonomy" id="2527987"/>
    <lineage>
        <taxon>Bacteria</taxon>
        <taxon>Pseudomonadati</taxon>
        <taxon>Planctomycetota</taxon>
        <taxon>Planctomycetia</taxon>
        <taxon>Pirellulales</taxon>
        <taxon>Pirellulaceae</taxon>
        <taxon>Allorhodopirellula</taxon>
    </lineage>
</organism>
<sequence length="1263" mass="142561" precursor="true">MPHPLLLRLTFALGVLLSVCFATPATAADPASTSATAFSVENDQRIAAVGNCLAERMNLFGNFETRLQLRQAGRNVQFRNFGWPADEVQIRQRPNNYTEIDDPLKVFSPNLFLCFYGFNESFAGDDAESVDAFQEGYRQWIAELKKTYASDGDSARFVLVSPTAFESQWNDDPLHNRLHPDADKRNASLAIYRDAIKELAAEDGHRYVDLFDATLAEFGKQDGLQFTINGAHLNATGDQLMGKLLDESLFGNASLSDEQSDRYERVQKWVNDKSWLHQQDYRMLNGWYVYGGRRTWDTETFPTEYRKIRAMVEVRDQYIWDLVAGRDVADQPDDSGTGSVVVPETMFGTRGENFRKGREPEELVYPTPEESIEMMDVPEDFRVELFASEKDFPELANPNQIAFDAKGRLWVSCMPNYPQWQPGAERPSDRLLILEDTDGDGRADKTTTFYDKLICPTGFEFVNGGVIVVDEPRILFLKDTDGDDQADEVTQIVDGIATGDTHHAMGAWELSPGGLLYMLEGIAVSTTVETPWGAFRNRDRGGVYVFDPISMKFRHFITPGYGNPWCLVFDEWGQGIVGDGTNAKQHWTSPLSGKEVSTRKTLQPVFDNEGMRPAVGNEFLLSRHLPDSVQGQFIYACVINMHGMPRFTLKDEAGTAGYTGERIDDLLSSTDMIFRPVDPKIGPDGAIWFGDWCNALIGHMQYSQRDPNRDHTHGRVFRMVYDKKPLLEKADFDGASATELLEQLDVPELRTRYRVRRELRERPRAEAMEALQAWVADTSDARRLCEAMWVQESFRDLDPELISRILQHDDFHARAAAIHAVSNEMERFPQAFEVISAAVRDPHPRVRLEAIRALSFFPTEEAMVAALSVIQQPRDYWIEYTLEHTLHAMKPVWSGREKDDTFLVSATDESKRYFQLYLALSGPGGEAVRPLHVAEDVDASMQDRKAAIAKLAGIRGGNAARGEGVFKQVCSACHQIGDLGKPFGPDLSDIGTRYDAKKIVQSIIMPNEEIAKGFETVMLLDYDGITHTGFILKEDADSITLGIADGKEDIVSKDEIEIRKDMKSSSMPEGLIGTIAPIEFLDLVSYLQTQKDAKRVSEKGSGKHSQWVRTEYRNPPPLREHAGAQEISRDAWLSLGPNFSNSNWNEENHLFLSHAAPSNFDFTFHSDHDTDSPYVTIRLAEDHEISHLYLRNRESRQFHNRADGLSVWISNDDVDYQKVWSSEKPQSEWMIDFPEGTHARYIRIGLAGTGTFHLEQAVVFGSP</sequence>
<dbReference type="InterPro" id="IPR036909">
    <property type="entry name" value="Cyt_c-like_dom_sf"/>
</dbReference>
<dbReference type="AlphaFoldDB" id="A0A5C5XQJ4"/>
<dbReference type="CDD" id="cd01834">
    <property type="entry name" value="SGNH_hydrolase_like_2"/>
    <property type="match status" value="1"/>
</dbReference>
<comment type="caution">
    <text evidence="7">The sequence shown here is derived from an EMBL/GenBank/DDBJ whole genome shotgun (WGS) entry which is preliminary data.</text>
</comment>
<reference evidence="7 8" key="1">
    <citation type="submission" date="2019-02" db="EMBL/GenBank/DDBJ databases">
        <title>Deep-cultivation of Planctomycetes and their phenomic and genomic characterization uncovers novel biology.</title>
        <authorList>
            <person name="Wiegand S."/>
            <person name="Jogler M."/>
            <person name="Boedeker C."/>
            <person name="Pinto D."/>
            <person name="Vollmers J."/>
            <person name="Rivas-Marin E."/>
            <person name="Kohn T."/>
            <person name="Peeters S.H."/>
            <person name="Heuer A."/>
            <person name="Rast P."/>
            <person name="Oberbeckmann S."/>
            <person name="Bunk B."/>
            <person name="Jeske O."/>
            <person name="Meyerdierks A."/>
            <person name="Storesund J.E."/>
            <person name="Kallscheuer N."/>
            <person name="Luecker S."/>
            <person name="Lage O.M."/>
            <person name="Pohl T."/>
            <person name="Merkel B.J."/>
            <person name="Hornburger P."/>
            <person name="Mueller R.-W."/>
            <person name="Bruemmer F."/>
            <person name="Labrenz M."/>
            <person name="Spormann A.M."/>
            <person name="Op Den Camp H."/>
            <person name="Overmann J."/>
            <person name="Amann R."/>
            <person name="Jetten M.S.M."/>
            <person name="Mascher T."/>
            <person name="Medema M.H."/>
            <person name="Devos D.P."/>
            <person name="Kaster A.-K."/>
            <person name="Ovreas L."/>
            <person name="Rohde M."/>
            <person name="Galperin M.Y."/>
            <person name="Jogler C."/>
        </authorList>
    </citation>
    <scope>NUCLEOTIDE SEQUENCE [LARGE SCALE GENOMIC DNA]</scope>
    <source>
        <strain evidence="7 8">CA85</strain>
    </source>
</reference>
<dbReference type="InterPro" id="IPR055557">
    <property type="entry name" value="DUF7133"/>
</dbReference>
<protein>
    <submittedName>
        <fullName evidence="7">Cytochrome c</fullName>
    </submittedName>
</protein>
<feature type="signal peptide" evidence="5">
    <location>
        <begin position="1"/>
        <end position="27"/>
    </location>
</feature>
<evidence type="ECO:0000256" key="1">
    <source>
        <dbReference type="ARBA" id="ARBA00022617"/>
    </source>
</evidence>
<dbReference type="InterPro" id="IPR009056">
    <property type="entry name" value="Cyt_c-like_dom"/>
</dbReference>
<dbReference type="InterPro" id="IPR013428">
    <property type="entry name" value="Membrane-bound_put_N"/>
</dbReference>
<dbReference type="Pfam" id="PF00754">
    <property type="entry name" value="F5_F8_type_C"/>
    <property type="match status" value="1"/>
</dbReference>
<keyword evidence="1 4" id="KW-0349">Heme</keyword>
<evidence type="ECO:0000256" key="4">
    <source>
        <dbReference type="PROSITE-ProRule" id="PRU00433"/>
    </source>
</evidence>
<evidence type="ECO:0000256" key="3">
    <source>
        <dbReference type="ARBA" id="ARBA00023004"/>
    </source>
</evidence>
<dbReference type="Gene3D" id="2.120.10.30">
    <property type="entry name" value="TolB, C-terminal domain"/>
    <property type="match status" value="1"/>
</dbReference>
<dbReference type="SUPFAM" id="SSF49785">
    <property type="entry name" value="Galactose-binding domain-like"/>
    <property type="match status" value="1"/>
</dbReference>
<dbReference type="RefSeq" id="WP_146392699.1">
    <property type="nucleotide sequence ID" value="NZ_SJPK01000010.1"/>
</dbReference>
<dbReference type="InterPro" id="IPR008979">
    <property type="entry name" value="Galactose-bd-like_sf"/>
</dbReference>
<dbReference type="EMBL" id="SJPK01000010">
    <property type="protein sequence ID" value="TWT64673.1"/>
    <property type="molecule type" value="Genomic_DNA"/>
</dbReference>
<proteinExistence type="predicted"/>
<keyword evidence="5" id="KW-0732">Signal</keyword>
<keyword evidence="8" id="KW-1185">Reference proteome</keyword>
<evidence type="ECO:0000313" key="7">
    <source>
        <dbReference type="EMBL" id="TWT64673.1"/>
    </source>
</evidence>
<dbReference type="OrthoDB" id="228131at2"/>
<dbReference type="Pfam" id="PF23500">
    <property type="entry name" value="DUF7133"/>
    <property type="match status" value="1"/>
</dbReference>
<dbReference type="InterPro" id="IPR013830">
    <property type="entry name" value="SGNH_hydro"/>
</dbReference>
<evidence type="ECO:0000256" key="2">
    <source>
        <dbReference type="ARBA" id="ARBA00022723"/>
    </source>
</evidence>
<dbReference type="SUPFAM" id="SSF46626">
    <property type="entry name" value="Cytochrome c"/>
    <property type="match status" value="1"/>
</dbReference>
<dbReference type="GO" id="GO:0046872">
    <property type="term" value="F:metal ion binding"/>
    <property type="evidence" value="ECO:0007669"/>
    <property type="project" value="UniProtKB-KW"/>
</dbReference>
<dbReference type="PANTHER" id="PTHR33546:SF1">
    <property type="entry name" value="LARGE, MULTIFUNCTIONAL SECRETED PROTEIN"/>
    <property type="match status" value="1"/>
</dbReference>
<dbReference type="Pfam" id="PF00034">
    <property type="entry name" value="Cytochrom_C"/>
    <property type="match status" value="1"/>
</dbReference>